<gene>
    <name evidence="2" type="ORF">AV903_24170</name>
    <name evidence="3" type="ORF">SY86_21870</name>
</gene>
<evidence type="ECO:0000313" key="3">
    <source>
        <dbReference type="EMBL" id="KKF37451.1"/>
    </source>
</evidence>
<evidence type="ECO:0000313" key="5">
    <source>
        <dbReference type="Proteomes" id="UP000264980"/>
    </source>
</evidence>
<keyword evidence="4" id="KW-1185">Reference proteome</keyword>
<reference evidence="2 5" key="2">
    <citation type="submission" date="2016-01" db="EMBL/GenBank/DDBJ databases">
        <authorList>
            <person name="Oliw E.H."/>
        </authorList>
    </citation>
    <scope>NUCLEOTIDE SEQUENCE [LARGE SCALE GENOMIC DNA]</scope>
    <source>
        <strain evidence="2 5">MDcuke</strain>
    </source>
</reference>
<dbReference type="EMBL" id="JXNU01000003">
    <property type="protein sequence ID" value="KKF37451.1"/>
    <property type="molecule type" value="Genomic_DNA"/>
</dbReference>
<feature type="region of interest" description="Disordered" evidence="1">
    <location>
        <begin position="82"/>
        <end position="111"/>
    </location>
</feature>
<organism evidence="3 4">
    <name type="scientific">Erwinia tracheiphila</name>
    <dbReference type="NCBI Taxonomy" id="65700"/>
    <lineage>
        <taxon>Bacteria</taxon>
        <taxon>Pseudomonadati</taxon>
        <taxon>Pseudomonadota</taxon>
        <taxon>Gammaproteobacteria</taxon>
        <taxon>Enterobacterales</taxon>
        <taxon>Erwiniaceae</taxon>
        <taxon>Erwinia</taxon>
    </lineage>
</organism>
<dbReference type="RefSeq" id="WP_016190428.1">
    <property type="nucleotide sequence ID" value="NZ_CP013970.1"/>
</dbReference>
<evidence type="ECO:0000256" key="1">
    <source>
        <dbReference type="SAM" id="MobiDB-lite"/>
    </source>
</evidence>
<dbReference type="AlphaFoldDB" id="A0A0M2KKC8"/>
<evidence type="ECO:0000313" key="4">
    <source>
        <dbReference type="Proteomes" id="UP000033924"/>
    </source>
</evidence>
<dbReference type="EMBL" id="CP013970">
    <property type="protein sequence ID" value="AXF78398.1"/>
    <property type="molecule type" value="Genomic_DNA"/>
</dbReference>
<feature type="compositionally biased region" description="Basic and acidic residues" evidence="1">
    <location>
        <begin position="94"/>
        <end position="111"/>
    </location>
</feature>
<proteinExistence type="predicted"/>
<accession>A0A0M2KKC8</accession>
<sequence>MKTAWIAGIVAHYPEQSRLKQQRIQHRSNAVEKMACFLQIMRKSRYFRDCVTPFTFSRRIPLSKITSHVMTLYKRTLPAEASPFSHQYSQQSLPERHDMQERDQIRKAVDQ</sequence>
<name>A0A0M2KKC8_9GAMM</name>
<evidence type="ECO:0000313" key="2">
    <source>
        <dbReference type="EMBL" id="AXF78398.1"/>
    </source>
</evidence>
<dbReference type="Proteomes" id="UP000264980">
    <property type="component" value="Chromosome"/>
</dbReference>
<reference evidence="3 4" key="1">
    <citation type="submission" date="2015-01" db="EMBL/GenBank/DDBJ databases">
        <title>Erwinia tracheiphila.</title>
        <authorList>
            <person name="Shapiro L.R."/>
        </authorList>
    </citation>
    <scope>NUCLEOTIDE SEQUENCE [LARGE SCALE GENOMIC DNA]</scope>
    <source>
        <strain evidence="3 4">BuffGH</strain>
    </source>
</reference>
<dbReference type="Proteomes" id="UP000033924">
    <property type="component" value="Unassembled WGS sequence"/>
</dbReference>
<feature type="compositionally biased region" description="Polar residues" evidence="1">
    <location>
        <begin position="84"/>
        <end position="93"/>
    </location>
</feature>
<dbReference type="PATRIC" id="fig|65700.7.peg.5449"/>
<protein>
    <submittedName>
        <fullName evidence="3">Uncharacterized protein</fullName>
    </submittedName>
</protein>